<gene>
    <name evidence="3" type="ORF">PX52LOC_00386</name>
</gene>
<keyword evidence="4" id="KW-1185">Reference proteome</keyword>
<name>A0A5C1A8U9_9BACT</name>
<dbReference type="PROSITE" id="PS00018">
    <property type="entry name" value="EF_HAND_1"/>
    <property type="match status" value="1"/>
</dbReference>
<feature type="domain" description="EF-hand" evidence="1">
    <location>
        <begin position="142"/>
        <end position="177"/>
    </location>
</feature>
<dbReference type="PROSITE" id="PS50222">
    <property type="entry name" value="EF_HAND_2"/>
    <property type="match status" value="1"/>
</dbReference>
<dbReference type="AlphaFoldDB" id="A0A5C1A8U9"/>
<dbReference type="Pfam" id="PF00837">
    <property type="entry name" value="T4_deiodinase"/>
    <property type="match status" value="1"/>
</dbReference>
<dbReference type="Proteomes" id="UP000324974">
    <property type="component" value="Chromosome"/>
</dbReference>
<proteinExistence type="predicted"/>
<dbReference type="InterPro" id="IPR036249">
    <property type="entry name" value="Thioredoxin-like_sf"/>
</dbReference>
<dbReference type="NCBIfam" id="NF038285">
    <property type="entry name" value="deiodinase_rel"/>
    <property type="match status" value="1"/>
</dbReference>
<dbReference type="GO" id="GO:0005509">
    <property type="term" value="F:calcium ion binding"/>
    <property type="evidence" value="ECO:0007669"/>
    <property type="project" value="InterPro"/>
</dbReference>
<dbReference type="InterPro" id="IPR002048">
    <property type="entry name" value="EF_hand_dom"/>
</dbReference>
<evidence type="ECO:0000313" key="3">
    <source>
        <dbReference type="EMBL" id="QEL13528.1"/>
    </source>
</evidence>
<dbReference type="SUPFAM" id="SSF47473">
    <property type="entry name" value="EF-hand"/>
    <property type="match status" value="1"/>
</dbReference>
<feature type="domain" description="Thioredoxin" evidence="2">
    <location>
        <begin position="225"/>
        <end position="394"/>
    </location>
</feature>
<dbReference type="PANTHER" id="PTHR11781:SF22">
    <property type="entry name" value="TYPE I IODOTHYRONINE DEIODINASE"/>
    <property type="match status" value="1"/>
</dbReference>
<reference evidence="4" key="1">
    <citation type="submission" date="2019-08" db="EMBL/GenBank/DDBJ databases">
        <title>Limnoglobus roseus gen. nov., sp. nov., a novel freshwater planctomycete with a giant genome from the family Gemmataceae.</title>
        <authorList>
            <person name="Kulichevskaya I.S."/>
            <person name="Naumoff D.G."/>
            <person name="Miroshnikov K."/>
            <person name="Ivanova A."/>
            <person name="Philippov D.A."/>
            <person name="Hakobyan A."/>
            <person name="Rijpstra I.C."/>
            <person name="Sinninghe Damste J.S."/>
            <person name="Liesack W."/>
            <person name="Dedysh S.N."/>
        </authorList>
    </citation>
    <scope>NUCLEOTIDE SEQUENCE [LARGE SCALE GENOMIC DNA]</scope>
    <source>
        <strain evidence="4">PX52</strain>
    </source>
</reference>
<dbReference type="RefSeq" id="WP_149108492.1">
    <property type="nucleotide sequence ID" value="NZ_CP042425.1"/>
</dbReference>
<dbReference type="EMBL" id="CP042425">
    <property type="protein sequence ID" value="QEL13528.1"/>
    <property type="molecule type" value="Genomic_DNA"/>
</dbReference>
<organism evidence="3 4">
    <name type="scientific">Limnoglobus roseus</name>
    <dbReference type="NCBI Taxonomy" id="2598579"/>
    <lineage>
        <taxon>Bacteria</taxon>
        <taxon>Pseudomonadati</taxon>
        <taxon>Planctomycetota</taxon>
        <taxon>Planctomycetia</taxon>
        <taxon>Gemmatales</taxon>
        <taxon>Gemmataceae</taxon>
        <taxon>Limnoglobus</taxon>
    </lineage>
</organism>
<sequence>MGRWLFLVPLLFTAVAAAEAPKRPPVVLPPLDVAKLTEPQEAARAVALLEKQFPQPRPEAVRMLLAILKGSELDGPEGWFGPAQTRYTWAWLAAKHGIDAKGEIARDAFRGPAAVFEALDRNGDGKVAATDLDWSDNSPYVAQANLLNRLFRRMDSSGDGKLTREELDDLFKRVADGKDHFTADDFRRAMIPRGSAGFSPGDAPSLPVLVRGLYTGELGSIQEGPAVGEAAPDFTLPAADGKQTVHLAPLLGKRPTVLVFGNFTCSPFRGLFPDVDAAYGRYKDRANFVMVYVREAHPTDGWKMEANARVGVAVKQPTTDAERAAVCGQFRAKLRPGMTVLVDGVADAVGNAYSAMPARLYVIDAAGKVAYKSGRGPFGFKPGEMEQALAMSLLEAAPAKDAKPSTGR</sequence>
<dbReference type="InterPro" id="IPR018247">
    <property type="entry name" value="EF_Hand_1_Ca_BS"/>
</dbReference>
<evidence type="ECO:0000259" key="2">
    <source>
        <dbReference type="PROSITE" id="PS51352"/>
    </source>
</evidence>
<protein>
    <recommendedName>
        <fullName evidence="5">Iodothyronine deiodinase</fullName>
    </recommendedName>
</protein>
<dbReference type="GO" id="GO:0004800">
    <property type="term" value="F:thyroxine 5'-deiodinase activity"/>
    <property type="evidence" value="ECO:0007669"/>
    <property type="project" value="InterPro"/>
</dbReference>
<evidence type="ECO:0000313" key="4">
    <source>
        <dbReference type="Proteomes" id="UP000324974"/>
    </source>
</evidence>
<accession>A0A5C1A8U9</accession>
<evidence type="ECO:0008006" key="5">
    <source>
        <dbReference type="Google" id="ProtNLM"/>
    </source>
</evidence>
<dbReference type="OrthoDB" id="213507at2"/>
<dbReference type="PANTHER" id="PTHR11781">
    <property type="entry name" value="IODOTHYRONINE DEIODINASE"/>
    <property type="match status" value="1"/>
</dbReference>
<dbReference type="InterPro" id="IPR000643">
    <property type="entry name" value="Iodothyronine_deiodinase"/>
</dbReference>
<dbReference type="InterPro" id="IPR011992">
    <property type="entry name" value="EF-hand-dom_pair"/>
</dbReference>
<dbReference type="SUPFAM" id="SSF52833">
    <property type="entry name" value="Thioredoxin-like"/>
    <property type="match status" value="1"/>
</dbReference>
<evidence type="ECO:0000259" key="1">
    <source>
        <dbReference type="PROSITE" id="PS50222"/>
    </source>
</evidence>
<dbReference type="Gene3D" id="3.40.30.10">
    <property type="entry name" value="Glutaredoxin"/>
    <property type="match status" value="1"/>
</dbReference>
<dbReference type="KEGG" id="lrs:PX52LOC_00386"/>
<dbReference type="InterPro" id="IPR013766">
    <property type="entry name" value="Thioredoxin_domain"/>
</dbReference>
<dbReference type="Gene3D" id="1.10.238.10">
    <property type="entry name" value="EF-hand"/>
    <property type="match status" value="1"/>
</dbReference>
<dbReference type="Pfam" id="PF13202">
    <property type="entry name" value="EF-hand_5"/>
    <property type="match status" value="2"/>
</dbReference>
<dbReference type="PROSITE" id="PS51352">
    <property type="entry name" value="THIOREDOXIN_2"/>
    <property type="match status" value="1"/>
</dbReference>